<protein>
    <recommendedName>
        <fullName evidence="4">50S ribosomal protein L39e</fullName>
    </recommendedName>
</protein>
<accession>A0AAV2ERC6</accession>
<feature type="region of interest" description="Disordered" evidence="1">
    <location>
        <begin position="1"/>
        <end position="24"/>
    </location>
</feature>
<keyword evidence="3" id="KW-1185">Reference proteome</keyword>
<gene>
    <name evidence="2" type="ORF">LTRI10_LOCUS29409</name>
</gene>
<dbReference type="EMBL" id="OZ034818">
    <property type="protein sequence ID" value="CAL1388481.1"/>
    <property type="molecule type" value="Genomic_DNA"/>
</dbReference>
<name>A0AAV2ERC6_9ROSI</name>
<feature type="compositionally biased region" description="Basic residues" evidence="1">
    <location>
        <begin position="10"/>
        <end position="19"/>
    </location>
</feature>
<reference evidence="2 3" key="1">
    <citation type="submission" date="2024-04" db="EMBL/GenBank/DDBJ databases">
        <authorList>
            <person name="Fracassetti M."/>
        </authorList>
    </citation>
    <scope>NUCLEOTIDE SEQUENCE [LARGE SCALE GENOMIC DNA]</scope>
</reference>
<evidence type="ECO:0000256" key="1">
    <source>
        <dbReference type="SAM" id="MobiDB-lite"/>
    </source>
</evidence>
<organism evidence="2 3">
    <name type="scientific">Linum trigynum</name>
    <dbReference type="NCBI Taxonomy" id="586398"/>
    <lineage>
        <taxon>Eukaryota</taxon>
        <taxon>Viridiplantae</taxon>
        <taxon>Streptophyta</taxon>
        <taxon>Embryophyta</taxon>
        <taxon>Tracheophyta</taxon>
        <taxon>Spermatophyta</taxon>
        <taxon>Magnoliopsida</taxon>
        <taxon>eudicotyledons</taxon>
        <taxon>Gunneridae</taxon>
        <taxon>Pentapetalae</taxon>
        <taxon>rosids</taxon>
        <taxon>fabids</taxon>
        <taxon>Malpighiales</taxon>
        <taxon>Linaceae</taxon>
        <taxon>Linum</taxon>
    </lineage>
</organism>
<evidence type="ECO:0000313" key="3">
    <source>
        <dbReference type="Proteomes" id="UP001497516"/>
    </source>
</evidence>
<dbReference type="AlphaFoldDB" id="A0AAV2ERC6"/>
<dbReference type="Proteomes" id="UP001497516">
    <property type="component" value="Chromosome 5"/>
</dbReference>
<sequence length="100" mass="12082">MNNENSARGGKPHKKRSNKFVRDSNKYTSWTIKMNRKARKRTKSPRWARKRTLKINLLKNLLGDTSKLPINKERIYKRALMWWKTNLRRRTKLIFNVGKN</sequence>
<evidence type="ECO:0000313" key="2">
    <source>
        <dbReference type="EMBL" id="CAL1388481.1"/>
    </source>
</evidence>
<proteinExistence type="predicted"/>
<evidence type="ECO:0008006" key="4">
    <source>
        <dbReference type="Google" id="ProtNLM"/>
    </source>
</evidence>